<feature type="domain" description="DUF5111" evidence="2">
    <location>
        <begin position="155"/>
        <end position="253"/>
    </location>
</feature>
<feature type="domain" description="DUF5114" evidence="3">
    <location>
        <begin position="258"/>
        <end position="352"/>
    </location>
</feature>
<evidence type="ECO:0000313" key="6">
    <source>
        <dbReference type="Proteomes" id="UP000297861"/>
    </source>
</evidence>
<dbReference type="Proteomes" id="UP000297861">
    <property type="component" value="Unassembled WGS sequence"/>
</dbReference>
<dbReference type="InterPro" id="IPR058350">
    <property type="entry name" value="DUF8037"/>
</dbReference>
<protein>
    <submittedName>
        <fullName evidence="5">DUF5114 domain-containing protein</fullName>
    </submittedName>
</protein>
<organism evidence="5 6">
    <name type="scientific">Dysgonomonas capnocytophagoides</name>
    <dbReference type="NCBI Taxonomy" id="45254"/>
    <lineage>
        <taxon>Bacteria</taxon>
        <taxon>Pseudomonadati</taxon>
        <taxon>Bacteroidota</taxon>
        <taxon>Bacteroidia</taxon>
        <taxon>Bacteroidales</taxon>
        <taxon>Dysgonomonadaceae</taxon>
        <taxon>Dysgonomonas</taxon>
    </lineage>
</organism>
<feature type="domain" description="SusE outer membrane protein" evidence="1">
    <location>
        <begin position="36"/>
        <end position="130"/>
    </location>
</feature>
<comment type="caution">
    <text evidence="5">The sequence shown here is derived from an EMBL/GenBank/DDBJ whole genome shotgun (WGS) entry which is preliminary data.</text>
</comment>
<dbReference type="InterPro" id="IPR033407">
    <property type="entry name" value="DUF5114"/>
</dbReference>
<gene>
    <name evidence="5" type="ORF">E2605_08740</name>
</gene>
<evidence type="ECO:0000259" key="1">
    <source>
        <dbReference type="Pfam" id="PF14292"/>
    </source>
</evidence>
<feature type="domain" description="DUF8037" evidence="4">
    <location>
        <begin position="369"/>
        <end position="467"/>
    </location>
</feature>
<dbReference type="Pfam" id="PF17141">
    <property type="entry name" value="DUF5114"/>
    <property type="match status" value="1"/>
</dbReference>
<dbReference type="STRING" id="1121485.GCA_000426485_02969"/>
<evidence type="ECO:0000259" key="4">
    <source>
        <dbReference type="Pfam" id="PF26123"/>
    </source>
</evidence>
<sequence>MKTICAMLMMVLLAASCDKDGDNILLSGLEGGKLVAMENEVKLTQETSKQLALSLAWSNSTLSINNPNMDVPDILTTYIQVSTESDFSSNVVESLEITTSKAYTGAELNTVTKNLSVEGGVSTVLYFRLKGSIGNNIDPVYSNVVEVKVTSYTIDMSNGYILNSKMEETGGYLYSAASNGVYSGFMGATAWYNYYLKEGDGTIWGNDGVDGTAFLMSSENDTDKRWNFWFPGEGGCYYVEVNTPKKVWSALLIPTLTVSGDVNAEMVFDRANLKWTTTINAATAKTLKLKLNGTGKQYDYSTGDSAPVTTSVAFSQSGTSLALSAQAGEIAVAVPAAGEYALTVDLSNPKEWKCEVVSGSSGPVEVSSYLYLSGIDDGINGGSWTFDNFLNLYNEDDLAYAGVINVNSLWGYGVYTEKDNWDSAYKQASGDAFSGTLVSGGSTSIPAPTAGLYLFDVSMKALTYKLSAVGSSIYVSGLNELWDFSTVLSATSNTGEYSGNVTITKASQYGFQIHLDISWNHYFGGSNGKLSYKGNNLTEDKTLAAGTYKMTVNLIKGTYSITK</sequence>
<dbReference type="Pfam" id="PF17138">
    <property type="entry name" value="DUF5111"/>
    <property type="match status" value="1"/>
</dbReference>
<evidence type="ECO:0000259" key="3">
    <source>
        <dbReference type="Pfam" id="PF17141"/>
    </source>
</evidence>
<dbReference type="OrthoDB" id="975117at2"/>
<name>A0A4Y8L3T7_9BACT</name>
<evidence type="ECO:0000313" key="5">
    <source>
        <dbReference type="EMBL" id="TFD96947.1"/>
    </source>
</evidence>
<dbReference type="AlphaFoldDB" id="A0A4Y8L3T7"/>
<proteinExistence type="predicted"/>
<accession>A0A4Y8L3T7</accession>
<dbReference type="Pfam" id="PF14292">
    <property type="entry name" value="SusE"/>
    <property type="match status" value="1"/>
</dbReference>
<dbReference type="EMBL" id="SOML01000004">
    <property type="protein sequence ID" value="TFD96947.1"/>
    <property type="molecule type" value="Genomic_DNA"/>
</dbReference>
<dbReference type="PROSITE" id="PS51257">
    <property type="entry name" value="PROKAR_LIPOPROTEIN"/>
    <property type="match status" value="1"/>
</dbReference>
<dbReference type="InterPro" id="IPR025970">
    <property type="entry name" value="SusE"/>
</dbReference>
<dbReference type="Pfam" id="PF26123">
    <property type="entry name" value="DUF8037"/>
    <property type="match status" value="1"/>
</dbReference>
<keyword evidence="6" id="KW-1185">Reference proteome</keyword>
<reference evidence="5 6" key="1">
    <citation type="submission" date="2019-03" db="EMBL/GenBank/DDBJ databases">
        <title>San Antonio Military Medical Center submission to MRSN (WRAIR), pending publication.</title>
        <authorList>
            <person name="Blyth D.M."/>
            <person name="Mccarthy S.L."/>
            <person name="Schall S.E."/>
            <person name="Stam J.A."/>
            <person name="Ong A.C."/>
            <person name="Mcgann P.T."/>
        </authorList>
    </citation>
    <scope>NUCLEOTIDE SEQUENCE [LARGE SCALE GENOMIC DNA]</scope>
    <source>
        <strain evidence="5 6">MRSN571793</strain>
    </source>
</reference>
<evidence type="ECO:0000259" key="2">
    <source>
        <dbReference type="Pfam" id="PF17138"/>
    </source>
</evidence>
<dbReference type="InterPro" id="IPR033404">
    <property type="entry name" value="DUF5111"/>
</dbReference>